<reference evidence="2" key="1">
    <citation type="journal article" date="2020" name="Stud. Mycol.">
        <title>101 Dothideomycetes genomes: a test case for predicting lifestyles and emergence of pathogens.</title>
        <authorList>
            <person name="Haridas S."/>
            <person name="Albert R."/>
            <person name="Binder M."/>
            <person name="Bloem J."/>
            <person name="Labutti K."/>
            <person name="Salamov A."/>
            <person name="Andreopoulos B."/>
            <person name="Baker S."/>
            <person name="Barry K."/>
            <person name="Bills G."/>
            <person name="Bluhm B."/>
            <person name="Cannon C."/>
            <person name="Castanera R."/>
            <person name="Culley D."/>
            <person name="Daum C."/>
            <person name="Ezra D."/>
            <person name="Gonzalez J."/>
            <person name="Henrissat B."/>
            <person name="Kuo A."/>
            <person name="Liang C."/>
            <person name="Lipzen A."/>
            <person name="Lutzoni F."/>
            <person name="Magnuson J."/>
            <person name="Mondo S."/>
            <person name="Nolan M."/>
            <person name="Ohm R."/>
            <person name="Pangilinan J."/>
            <person name="Park H.-J."/>
            <person name="Ramirez L."/>
            <person name="Alfaro M."/>
            <person name="Sun H."/>
            <person name="Tritt A."/>
            <person name="Yoshinaga Y."/>
            <person name="Zwiers L.-H."/>
            <person name="Turgeon B."/>
            <person name="Goodwin S."/>
            <person name="Spatafora J."/>
            <person name="Crous P."/>
            <person name="Grigoriev I."/>
        </authorList>
    </citation>
    <scope>NUCLEOTIDE SEQUENCE</scope>
    <source>
        <strain evidence="2">CBS 269.34</strain>
    </source>
</reference>
<sequence>MTSITSLLISLSTSLSITSSPPTLLSASAISSSIHPTTTDRSGCGDGLANMPDNRPACAIHNSPNYTAALEICCLGQPIEEYSGGCSIYCLAQERTVGDLRNCIQDHTYRAFIICNGNNTSMGNESTVTTKLETSATSTGAGVAVYRADGKVGWGVLAFMGLVAVGSGVGCFL</sequence>
<keyword evidence="1" id="KW-0732">Signal</keyword>
<dbReference type="OrthoDB" id="3520229at2759"/>
<keyword evidence="3" id="KW-1185">Reference proteome</keyword>
<organism evidence="2 3">
    <name type="scientific">Lophium mytilinum</name>
    <dbReference type="NCBI Taxonomy" id="390894"/>
    <lineage>
        <taxon>Eukaryota</taxon>
        <taxon>Fungi</taxon>
        <taxon>Dikarya</taxon>
        <taxon>Ascomycota</taxon>
        <taxon>Pezizomycotina</taxon>
        <taxon>Dothideomycetes</taxon>
        <taxon>Pleosporomycetidae</taxon>
        <taxon>Mytilinidiales</taxon>
        <taxon>Mytilinidiaceae</taxon>
        <taxon>Lophium</taxon>
    </lineage>
</organism>
<protein>
    <recommendedName>
        <fullName evidence="4">Extracellular membrane protein CFEM domain-containing protein</fullName>
    </recommendedName>
</protein>
<dbReference type="Proteomes" id="UP000799750">
    <property type="component" value="Unassembled WGS sequence"/>
</dbReference>
<evidence type="ECO:0008006" key="4">
    <source>
        <dbReference type="Google" id="ProtNLM"/>
    </source>
</evidence>
<dbReference type="EMBL" id="MU004188">
    <property type="protein sequence ID" value="KAF2495898.1"/>
    <property type="molecule type" value="Genomic_DNA"/>
</dbReference>
<gene>
    <name evidence="2" type="ORF">BU16DRAFT_360162</name>
</gene>
<name>A0A6A6QTR2_9PEZI</name>
<evidence type="ECO:0000313" key="2">
    <source>
        <dbReference type="EMBL" id="KAF2495898.1"/>
    </source>
</evidence>
<dbReference type="AlphaFoldDB" id="A0A6A6QTR2"/>
<evidence type="ECO:0000313" key="3">
    <source>
        <dbReference type="Proteomes" id="UP000799750"/>
    </source>
</evidence>
<feature type="signal peptide" evidence="1">
    <location>
        <begin position="1"/>
        <end position="19"/>
    </location>
</feature>
<feature type="chain" id="PRO_5025390005" description="Extracellular membrane protein CFEM domain-containing protein" evidence="1">
    <location>
        <begin position="20"/>
        <end position="173"/>
    </location>
</feature>
<evidence type="ECO:0000256" key="1">
    <source>
        <dbReference type="SAM" id="SignalP"/>
    </source>
</evidence>
<accession>A0A6A6QTR2</accession>
<proteinExistence type="predicted"/>